<name>A0ABP9ZFW5_9LACO</name>
<evidence type="ECO:0000256" key="1">
    <source>
        <dbReference type="SAM" id="Phobius"/>
    </source>
</evidence>
<feature type="transmembrane region" description="Helical" evidence="1">
    <location>
        <begin position="22"/>
        <end position="39"/>
    </location>
</feature>
<keyword evidence="1" id="KW-0812">Transmembrane</keyword>
<reference evidence="2 3" key="1">
    <citation type="submission" date="2024-03" db="EMBL/GenBank/DDBJ databases">
        <title>Inconsistent identification of Apilactobacillus kunkeei-related strains obtained by well-developed overall genome related indices.</title>
        <authorList>
            <person name="Maeno S."/>
            <person name="Endo A."/>
        </authorList>
    </citation>
    <scope>NUCLEOTIDE SEQUENCE [LARGE SCALE GENOMIC DNA]</scope>
    <source>
        <strain evidence="2 3">20H-10</strain>
    </source>
</reference>
<accession>A0ABP9ZFW5</accession>
<comment type="caution">
    <text evidence="2">The sequence shown here is derived from an EMBL/GenBank/DDBJ whole genome shotgun (WGS) entry which is preliminary data.</text>
</comment>
<sequence length="149" mass="17135">MFAIDKEILTERITFRIDLNTAIPQIIIFIQAGILYIIISLMRTRIFLAFISIYVVFVDALNLSAPLICIVTGKYLYALFLGTMWILLTIAIICFTICANHSILKHRSVKINNQKTSEYLKYNIILLKRFWIPGVIAAFLFSLMNSCLH</sequence>
<protein>
    <recommendedName>
        <fullName evidence="4">Integral membrane protein</fullName>
    </recommendedName>
</protein>
<dbReference type="EMBL" id="BAABVV010000010">
    <property type="protein sequence ID" value="GAA6113691.1"/>
    <property type="molecule type" value="Genomic_DNA"/>
</dbReference>
<evidence type="ECO:0000313" key="2">
    <source>
        <dbReference type="EMBL" id="GAA6113691.1"/>
    </source>
</evidence>
<evidence type="ECO:0000313" key="3">
    <source>
        <dbReference type="Proteomes" id="UP001438112"/>
    </source>
</evidence>
<organism evidence="2 3">
    <name type="scientific">Apilactobacillus apinorum</name>
    <dbReference type="NCBI Taxonomy" id="1218495"/>
    <lineage>
        <taxon>Bacteria</taxon>
        <taxon>Bacillati</taxon>
        <taxon>Bacillota</taxon>
        <taxon>Bacilli</taxon>
        <taxon>Lactobacillales</taxon>
        <taxon>Lactobacillaceae</taxon>
        <taxon>Apilactobacillus</taxon>
    </lineage>
</organism>
<feature type="transmembrane region" description="Helical" evidence="1">
    <location>
        <begin position="120"/>
        <end position="144"/>
    </location>
</feature>
<keyword evidence="1" id="KW-0472">Membrane</keyword>
<feature type="transmembrane region" description="Helical" evidence="1">
    <location>
        <begin position="75"/>
        <end position="99"/>
    </location>
</feature>
<feature type="transmembrane region" description="Helical" evidence="1">
    <location>
        <begin position="46"/>
        <end position="63"/>
    </location>
</feature>
<dbReference type="Proteomes" id="UP001438112">
    <property type="component" value="Unassembled WGS sequence"/>
</dbReference>
<keyword evidence="1" id="KW-1133">Transmembrane helix</keyword>
<gene>
    <name evidence="2" type="ORF">AP20H10_00540</name>
</gene>
<keyword evidence="3" id="KW-1185">Reference proteome</keyword>
<evidence type="ECO:0008006" key="4">
    <source>
        <dbReference type="Google" id="ProtNLM"/>
    </source>
</evidence>
<proteinExistence type="predicted"/>